<evidence type="ECO:0000313" key="2">
    <source>
        <dbReference type="Proteomes" id="UP000680866"/>
    </source>
</evidence>
<dbReference type="AlphaFoldDB" id="A0A810NDS0"/>
<dbReference type="EMBL" id="AP023359">
    <property type="protein sequence ID" value="BCJ69643.1"/>
    <property type="molecule type" value="Genomic_DNA"/>
</dbReference>
<name>A0A810NDS0_9ACTN</name>
<proteinExistence type="predicted"/>
<reference evidence="1" key="1">
    <citation type="submission" date="2020-08" db="EMBL/GenBank/DDBJ databases">
        <title>Whole genome shotgun sequence of Polymorphospora rubra NBRC 101157.</title>
        <authorList>
            <person name="Komaki H."/>
            <person name="Tamura T."/>
        </authorList>
    </citation>
    <scope>NUCLEOTIDE SEQUENCE</scope>
    <source>
        <strain evidence="1">NBRC 101157</strain>
    </source>
</reference>
<protein>
    <submittedName>
        <fullName evidence="1">Uncharacterized protein</fullName>
    </submittedName>
</protein>
<keyword evidence="2" id="KW-1185">Reference proteome</keyword>
<dbReference type="KEGG" id="pry:Prubr_66640"/>
<dbReference type="RefSeq" id="WP_212819061.1">
    <property type="nucleotide sequence ID" value="NZ_AP023359.1"/>
</dbReference>
<accession>A0A810NDS0</accession>
<dbReference type="Proteomes" id="UP000680866">
    <property type="component" value="Chromosome"/>
</dbReference>
<gene>
    <name evidence="1" type="ORF">Prubr_66640</name>
</gene>
<organism evidence="1 2">
    <name type="scientific">Polymorphospora rubra</name>
    <dbReference type="NCBI Taxonomy" id="338584"/>
    <lineage>
        <taxon>Bacteria</taxon>
        <taxon>Bacillati</taxon>
        <taxon>Actinomycetota</taxon>
        <taxon>Actinomycetes</taxon>
        <taxon>Micromonosporales</taxon>
        <taxon>Micromonosporaceae</taxon>
        <taxon>Polymorphospora</taxon>
    </lineage>
</organism>
<evidence type="ECO:0000313" key="1">
    <source>
        <dbReference type="EMBL" id="BCJ69643.1"/>
    </source>
</evidence>
<sequence>MGTDIAGGVEIRPNGPGSPWLLTDAGVDDLPRHYDAFGLLFGVRNYAGFEPVSPGRGLPPDASTELLALQLSDYEHDHTWVAWTELARIDWTAQAPRVDDRIHEYELTSDGPILVGKAGHHGRAWRAVAGEDADPRGSSYPEGTQWRAFDRMWRVERLCQGDVLRGDPPLRALLDTMRDLAERHGDDNVRLVVWFDS</sequence>